<reference evidence="1 2" key="1">
    <citation type="submission" date="2018-01" db="EMBL/GenBank/DDBJ databases">
        <title>Complete genome sequence of Streptomyces lunaelactis MM109T, a Ferroverdin A producer isolated from cave moonmilk deposits.</title>
        <authorList>
            <person name="Naome A."/>
            <person name="Martinet L."/>
            <person name="Maciejewska M."/>
            <person name="Anderssen S."/>
            <person name="Adam D."/>
            <person name="Tenconi E."/>
            <person name="Deflandre B."/>
            <person name="Arguelles-Arias A."/>
            <person name="Calusinska M."/>
            <person name="Copieters W."/>
            <person name="Karim L."/>
            <person name="Hanikenne M."/>
            <person name="Baurain D."/>
            <person name="van Wezel G."/>
            <person name="Smargiasso N."/>
            <person name="de Pauw E."/>
            <person name="Delfosse P."/>
            <person name="Rigali S."/>
        </authorList>
    </citation>
    <scope>NUCLEOTIDE SEQUENCE [LARGE SCALE GENOMIC DNA]</scope>
    <source>
        <strain evidence="1 2">MM109</strain>
    </source>
</reference>
<dbReference type="GeneID" id="55655778"/>
<dbReference type="PANTHER" id="PTHR37950">
    <property type="entry name" value="4-HYDROXYPHENYLACETATE CATABOLISM PROTEIN"/>
    <property type="match status" value="1"/>
</dbReference>
<dbReference type="SUPFAM" id="SSF55331">
    <property type="entry name" value="Tautomerase/MIF"/>
    <property type="match status" value="1"/>
</dbReference>
<dbReference type="Gene3D" id="3.30.429.10">
    <property type="entry name" value="Macrophage Migration Inhibitory Factor"/>
    <property type="match status" value="1"/>
</dbReference>
<dbReference type="AlphaFoldDB" id="A0A2R4T0J6"/>
<dbReference type="PANTHER" id="PTHR37950:SF1">
    <property type="entry name" value="4-HYDROXYPHENYLACETATE CATABOLISM PROTEIN"/>
    <property type="match status" value="1"/>
</dbReference>
<accession>A0A2R4T0J6</accession>
<dbReference type="GO" id="GO:0008704">
    <property type="term" value="F:5-carboxymethyl-2-hydroxymuconate delta-isomerase activity"/>
    <property type="evidence" value="ECO:0007669"/>
    <property type="project" value="InterPro"/>
</dbReference>
<protein>
    <submittedName>
        <fullName evidence="1">Isomerase</fullName>
    </submittedName>
</protein>
<dbReference type="Proteomes" id="UP000244201">
    <property type="component" value="Chromosome"/>
</dbReference>
<dbReference type="Pfam" id="PF02962">
    <property type="entry name" value="CHMI"/>
    <property type="match status" value="1"/>
</dbReference>
<dbReference type="EMBL" id="CP026304">
    <property type="protein sequence ID" value="AVZ72632.1"/>
    <property type="molecule type" value="Genomic_DNA"/>
</dbReference>
<proteinExistence type="predicted"/>
<dbReference type="RefSeq" id="WP_108148314.1">
    <property type="nucleotide sequence ID" value="NZ_CP026304.1"/>
</dbReference>
<dbReference type="OrthoDB" id="7203947at2"/>
<dbReference type="InterPro" id="IPR004220">
    <property type="entry name" value="5-COMe_2-OHmuconate_Isoase"/>
</dbReference>
<name>A0A2R4T0J6_9ACTN</name>
<evidence type="ECO:0000313" key="2">
    <source>
        <dbReference type="Proteomes" id="UP000244201"/>
    </source>
</evidence>
<dbReference type="InterPro" id="IPR014347">
    <property type="entry name" value="Tautomerase/MIF_sf"/>
</dbReference>
<dbReference type="CDD" id="cd00580">
    <property type="entry name" value="CHMI"/>
    <property type="match status" value="1"/>
</dbReference>
<evidence type="ECO:0000313" key="1">
    <source>
        <dbReference type="EMBL" id="AVZ72632.1"/>
    </source>
</evidence>
<gene>
    <name evidence="1" type="ORF">SLUN_10945</name>
</gene>
<sequence>MPQITVDYSASLESSFDRRAFALALHPLIVETIDSKIEACKTRIRRVEETVVAAGAPDDAVIHIGIAVLPGRTPELKARLSEAVLDLVAGHLKAVDGMVPIVSAEVRDLEPSYRKR</sequence>
<keyword evidence="1" id="KW-0413">Isomerase</keyword>
<dbReference type="KEGG" id="slk:SLUN_10945"/>
<organism evidence="1 2">
    <name type="scientific">Streptomyces lunaelactis</name>
    <dbReference type="NCBI Taxonomy" id="1535768"/>
    <lineage>
        <taxon>Bacteria</taxon>
        <taxon>Bacillati</taxon>
        <taxon>Actinomycetota</taxon>
        <taxon>Actinomycetes</taxon>
        <taxon>Kitasatosporales</taxon>
        <taxon>Streptomycetaceae</taxon>
        <taxon>Streptomyces</taxon>
    </lineage>
</organism>
<keyword evidence="2" id="KW-1185">Reference proteome</keyword>